<dbReference type="EMBL" id="JAPWDV010000001">
    <property type="protein sequence ID" value="KAJ6223835.1"/>
    <property type="molecule type" value="Genomic_DNA"/>
</dbReference>
<sequence length="421" mass="47121">MASLLEDEIMTLNTEFEWLLKEEVNTIIRQIYNIIIECSRRFPVHIPGIETMVKSEKFQLISSNNSMNDQIKISCTLCGDNIAHADINIRLHKHPQVNHRTIVQNDYQWKLHQILDSANHLVSALNILDTPPLRFNDSIHKFDFKTAEEVVELINNVMVCLQRGRNSLIVPKKRSIEELQNSCNMKSLQPHLPNDLAISFYVQAHKLICAVYHMYKDSSGQKKFDISQAEISIPWLSEALVLFTIGLQHSTAYVTNGGVIKAPADCSELHHEVELGVVIGRKGSSIEENEATDYIGGYVIALDMTARDIQGEAKKRGEPWSLSKGFDTSCPVGNFIPKESIQNPFSANIWCKVNGQERQKGNTSDMIFSIPYLISFISRYFTLETGDLLLTGTPSGVGPVKSGDQIEIGLEGISTATFSVA</sequence>
<proteinExistence type="inferred from homology"/>
<dbReference type="Pfam" id="PF01557">
    <property type="entry name" value="FAA_hydrolase"/>
    <property type="match status" value="1"/>
</dbReference>
<dbReference type="InterPro" id="IPR036663">
    <property type="entry name" value="Fumarylacetoacetase_C_sf"/>
</dbReference>
<dbReference type="SUPFAM" id="SSF56529">
    <property type="entry name" value="FAH"/>
    <property type="match status" value="1"/>
</dbReference>
<dbReference type="GO" id="GO:0018773">
    <property type="term" value="F:acetylpyruvate hydrolase activity"/>
    <property type="evidence" value="ECO:0007669"/>
    <property type="project" value="TreeGrafter"/>
</dbReference>
<feature type="domain" description="Fumarylacetoacetase-like C-terminal" evidence="6">
    <location>
        <begin position="245"/>
        <end position="420"/>
    </location>
</feature>
<organism evidence="7 8">
    <name type="scientific">Blomia tropicalis</name>
    <name type="common">Mite</name>
    <dbReference type="NCBI Taxonomy" id="40697"/>
    <lineage>
        <taxon>Eukaryota</taxon>
        <taxon>Metazoa</taxon>
        <taxon>Ecdysozoa</taxon>
        <taxon>Arthropoda</taxon>
        <taxon>Chelicerata</taxon>
        <taxon>Arachnida</taxon>
        <taxon>Acari</taxon>
        <taxon>Acariformes</taxon>
        <taxon>Sarcoptiformes</taxon>
        <taxon>Astigmata</taxon>
        <taxon>Glycyphagoidea</taxon>
        <taxon>Echimyopodidae</taxon>
        <taxon>Blomia</taxon>
    </lineage>
</organism>
<dbReference type="GO" id="GO:0046872">
    <property type="term" value="F:metal ion binding"/>
    <property type="evidence" value="ECO:0007669"/>
    <property type="project" value="UniProtKB-KW"/>
</dbReference>
<dbReference type="EC" id="5.3.2.2" evidence="5"/>
<evidence type="ECO:0000256" key="5">
    <source>
        <dbReference type="ARBA" id="ARBA00044973"/>
    </source>
</evidence>
<gene>
    <name evidence="7" type="ORF">RDWZM_002380</name>
</gene>
<comment type="catalytic activity">
    <reaction evidence="4">
        <text>oxaloacetate = enol-oxaloacetate</text>
        <dbReference type="Rhea" id="RHEA:16021"/>
        <dbReference type="ChEBI" id="CHEBI:16452"/>
        <dbReference type="ChEBI" id="CHEBI:17479"/>
        <dbReference type="EC" id="5.3.2.2"/>
    </reaction>
    <physiologicalReaction direction="right-to-left" evidence="4">
        <dbReference type="Rhea" id="RHEA:16023"/>
    </physiologicalReaction>
</comment>
<keyword evidence="8" id="KW-1185">Reference proteome</keyword>
<evidence type="ECO:0000256" key="4">
    <source>
        <dbReference type="ARBA" id="ARBA00044911"/>
    </source>
</evidence>
<dbReference type="PANTHER" id="PTHR11820">
    <property type="entry name" value="ACYLPYRUVASE"/>
    <property type="match status" value="1"/>
</dbReference>
<name>A0A9Q0MHR8_BLOTA</name>
<dbReference type="Pfam" id="PF10259">
    <property type="entry name" value="Rogdi_lz"/>
    <property type="match status" value="1"/>
</dbReference>
<reference evidence="7" key="1">
    <citation type="submission" date="2022-12" db="EMBL/GenBank/DDBJ databases">
        <title>Genome assemblies of Blomia tropicalis.</title>
        <authorList>
            <person name="Cui Y."/>
        </authorList>
    </citation>
    <scope>NUCLEOTIDE SEQUENCE</scope>
    <source>
        <tissue evidence="7">Adult mites</tissue>
    </source>
</reference>
<protein>
    <recommendedName>
        <fullName evidence="5">oxaloacetate tautomerase</fullName>
        <ecNumber evidence="5">5.3.2.2</ecNumber>
    </recommendedName>
    <alternativeName>
        <fullName evidence="3">Fumarylacetoacetate hydrolase domain-containing protein 1</fullName>
    </alternativeName>
</protein>
<dbReference type="AlphaFoldDB" id="A0A9Q0MHR8"/>
<comment type="caution">
    <text evidence="7">The sequence shown here is derived from an EMBL/GenBank/DDBJ whole genome shotgun (WGS) entry which is preliminary data.</text>
</comment>
<evidence type="ECO:0000259" key="6">
    <source>
        <dbReference type="Pfam" id="PF01557"/>
    </source>
</evidence>
<dbReference type="PANTHER" id="PTHR11820:SF7">
    <property type="entry name" value="ACYLPYRUVASE FAHD1, MITOCHONDRIAL"/>
    <property type="match status" value="1"/>
</dbReference>
<evidence type="ECO:0000256" key="2">
    <source>
        <dbReference type="ARBA" id="ARBA00022723"/>
    </source>
</evidence>
<comment type="similarity">
    <text evidence="1">Belongs to the FAH family.</text>
</comment>
<evidence type="ECO:0000256" key="1">
    <source>
        <dbReference type="ARBA" id="ARBA00010211"/>
    </source>
</evidence>
<evidence type="ECO:0000313" key="8">
    <source>
        <dbReference type="Proteomes" id="UP001142055"/>
    </source>
</evidence>
<dbReference type="InterPro" id="IPR028241">
    <property type="entry name" value="RAVE2/Rogdi"/>
</dbReference>
<accession>A0A9Q0MHR8</accession>
<dbReference type="GO" id="GO:0050163">
    <property type="term" value="F:oxaloacetate tautomerase activity"/>
    <property type="evidence" value="ECO:0007669"/>
    <property type="project" value="UniProtKB-EC"/>
</dbReference>
<dbReference type="Proteomes" id="UP001142055">
    <property type="component" value="Chromosome 1"/>
</dbReference>
<evidence type="ECO:0000313" key="7">
    <source>
        <dbReference type="EMBL" id="KAJ6223835.1"/>
    </source>
</evidence>
<evidence type="ECO:0000256" key="3">
    <source>
        <dbReference type="ARBA" id="ARBA00042340"/>
    </source>
</evidence>
<dbReference type="Gene3D" id="3.90.850.10">
    <property type="entry name" value="Fumarylacetoacetase-like, C-terminal domain"/>
    <property type="match status" value="1"/>
</dbReference>
<dbReference type="GO" id="GO:0005739">
    <property type="term" value="C:mitochondrion"/>
    <property type="evidence" value="ECO:0007669"/>
    <property type="project" value="TreeGrafter"/>
</dbReference>
<keyword evidence="2" id="KW-0479">Metal-binding</keyword>
<dbReference type="InterPro" id="IPR011234">
    <property type="entry name" value="Fumarylacetoacetase-like_C"/>
</dbReference>